<dbReference type="InterPro" id="IPR011765">
    <property type="entry name" value="Pept_M16_N"/>
</dbReference>
<dbReference type="PROSITE" id="PS00143">
    <property type="entry name" value="INSULINASE"/>
    <property type="match status" value="1"/>
</dbReference>
<feature type="domain" description="Peptidase M16 C-terminal" evidence="15">
    <location>
        <begin position="215"/>
        <end position="393"/>
    </location>
</feature>
<feature type="domain" description="Peptidase M16 middle/third" evidence="16">
    <location>
        <begin position="399"/>
        <end position="676"/>
    </location>
</feature>
<dbReference type="Pfam" id="PF16187">
    <property type="entry name" value="Peptidase_M16_M"/>
    <property type="match status" value="1"/>
</dbReference>
<evidence type="ECO:0000256" key="10">
    <source>
        <dbReference type="ARBA" id="ARBA00029597"/>
    </source>
</evidence>
<evidence type="ECO:0000259" key="14">
    <source>
        <dbReference type="Pfam" id="PF00675"/>
    </source>
</evidence>
<dbReference type="PANTHER" id="PTHR43690:SF18">
    <property type="entry name" value="INSULIN-DEGRADING ENZYME-RELATED"/>
    <property type="match status" value="1"/>
</dbReference>
<keyword evidence="9" id="KW-0482">Metalloprotease</keyword>
<evidence type="ECO:0000256" key="9">
    <source>
        <dbReference type="ARBA" id="ARBA00023049"/>
    </source>
</evidence>
<protein>
    <recommendedName>
        <fullName evidence="4">Protease 3</fullName>
        <ecNumber evidence="3">3.4.24.55</ecNumber>
    </recommendedName>
    <alternativeName>
        <fullName evidence="12">Pitrilysin</fullName>
    </alternativeName>
    <alternativeName>
        <fullName evidence="11">Protease III</fullName>
    </alternativeName>
    <alternativeName>
        <fullName evidence="10">Protease pi</fullName>
    </alternativeName>
</protein>
<dbReference type="PROSITE" id="PS51257">
    <property type="entry name" value="PROKAR_LIPOPROTEIN"/>
    <property type="match status" value="1"/>
</dbReference>
<evidence type="ECO:0000256" key="8">
    <source>
        <dbReference type="ARBA" id="ARBA00022833"/>
    </source>
</evidence>
<dbReference type="InterPro" id="IPR054734">
    <property type="entry name" value="PqqF-like_C_4"/>
</dbReference>
<keyword evidence="6" id="KW-0479">Metal-binding</keyword>
<dbReference type="GO" id="GO:0006508">
    <property type="term" value="P:proteolysis"/>
    <property type="evidence" value="ECO:0007669"/>
    <property type="project" value="UniProtKB-KW"/>
</dbReference>
<dbReference type="PANTHER" id="PTHR43690">
    <property type="entry name" value="NARDILYSIN"/>
    <property type="match status" value="1"/>
</dbReference>
<dbReference type="InterPro" id="IPR011249">
    <property type="entry name" value="Metalloenz_LuxS/M16"/>
</dbReference>
<evidence type="ECO:0000259" key="15">
    <source>
        <dbReference type="Pfam" id="PF05193"/>
    </source>
</evidence>
<dbReference type="InterPro" id="IPR001431">
    <property type="entry name" value="Pept_M16_Zn_BS"/>
</dbReference>
<feature type="domain" description="Peptidase M16 N-terminal" evidence="14">
    <location>
        <begin position="53"/>
        <end position="189"/>
    </location>
</feature>
<evidence type="ECO:0000256" key="13">
    <source>
        <dbReference type="RuleBase" id="RU004447"/>
    </source>
</evidence>
<evidence type="ECO:0000256" key="3">
    <source>
        <dbReference type="ARBA" id="ARBA00012449"/>
    </source>
</evidence>
<accession>A0A2A4T6L7</accession>
<gene>
    <name evidence="18" type="ORF">COB67_05145</name>
</gene>
<evidence type="ECO:0000313" key="18">
    <source>
        <dbReference type="EMBL" id="PCI28971.1"/>
    </source>
</evidence>
<dbReference type="EC" id="3.4.24.55" evidence="3"/>
<dbReference type="EMBL" id="NVSR01000022">
    <property type="protein sequence ID" value="PCI28971.1"/>
    <property type="molecule type" value="Genomic_DNA"/>
</dbReference>
<dbReference type="AlphaFoldDB" id="A0A2A4T6L7"/>
<keyword evidence="5" id="KW-0645">Protease</keyword>
<dbReference type="GO" id="GO:0046872">
    <property type="term" value="F:metal ion binding"/>
    <property type="evidence" value="ECO:0007669"/>
    <property type="project" value="UniProtKB-KW"/>
</dbReference>
<dbReference type="GO" id="GO:0005737">
    <property type="term" value="C:cytoplasm"/>
    <property type="evidence" value="ECO:0007669"/>
    <property type="project" value="UniProtKB-ARBA"/>
</dbReference>
<dbReference type="Proteomes" id="UP000218113">
    <property type="component" value="Unassembled WGS sequence"/>
</dbReference>
<proteinExistence type="inferred from homology"/>
<evidence type="ECO:0000256" key="7">
    <source>
        <dbReference type="ARBA" id="ARBA00022801"/>
    </source>
</evidence>
<dbReference type="Gene3D" id="3.30.830.10">
    <property type="entry name" value="Metalloenzyme, LuxS/M16 peptidase-like"/>
    <property type="match status" value="4"/>
</dbReference>
<evidence type="ECO:0000256" key="11">
    <source>
        <dbReference type="ARBA" id="ARBA00031184"/>
    </source>
</evidence>
<evidence type="ECO:0000256" key="6">
    <source>
        <dbReference type="ARBA" id="ARBA00022723"/>
    </source>
</evidence>
<dbReference type="Pfam" id="PF22456">
    <property type="entry name" value="PqqF-like_C_4"/>
    <property type="match status" value="1"/>
</dbReference>
<reference evidence="19" key="1">
    <citation type="submission" date="2017-08" db="EMBL/GenBank/DDBJ databases">
        <title>A dynamic microbial community with high functional redundancy inhabits the cold, oxic subseafloor aquifer.</title>
        <authorList>
            <person name="Tully B.J."/>
            <person name="Wheat C.G."/>
            <person name="Glazer B.T."/>
            <person name="Huber J.A."/>
        </authorList>
    </citation>
    <scope>NUCLEOTIDE SEQUENCE [LARGE SCALE GENOMIC DNA]</scope>
</reference>
<dbReference type="FunFam" id="3.30.830.10:FF:000005">
    <property type="entry name" value="nardilysin isoform X1"/>
    <property type="match status" value="1"/>
</dbReference>
<evidence type="ECO:0000256" key="4">
    <source>
        <dbReference type="ARBA" id="ARBA00017565"/>
    </source>
</evidence>
<dbReference type="FunFam" id="3.30.830.10:FF:000003">
    <property type="entry name" value="Insulin-degrading enzyme"/>
    <property type="match status" value="1"/>
</dbReference>
<dbReference type="Pfam" id="PF05193">
    <property type="entry name" value="Peptidase_M16_C"/>
    <property type="match status" value="1"/>
</dbReference>
<feature type="domain" description="Coenzyme PQQ synthesis protein F-like C-terminal lobe" evidence="17">
    <location>
        <begin position="779"/>
        <end position="878"/>
    </location>
</feature>
<keyword evidence="7" id="KW-0378">Hydrolase</keyword>
<evidence type="ECO:0000313" key="19">
    <source>
        <dbReference type="Proteomes" id="UP000218113"/>
    </source>
</evidence>
<comment type="similarity">
    <text evidence="2 13">Belongs to the peptidase M16 family.</text>
</comment>
<evidence type="ECO:0000256" key="2">
    <source>
        <dbReference type="ARBA" id="ARBA00007261"/>
    </source>
</evidence>
<dbReference type="SUPFAM" id="SSF63411">
    <property type="entry name" value="LuxS/MPP-like metallohydrolase"/>
    <property type="match status" value="4"/>
</dbReference>
<dbReference type="InterPro" id="IPR007863">
    <property type="entry name" value="Peptidase_M16_C"/>
</dbReference>
<organism evidence="18 19">
    <name type="scientific">SAR324 cluster bacterium</name>
    <dbReference type="NCBI Taxonomy" id="2024889"/>
    <lineage>
        <taxon>Bacteria</taxon>
        <taxon>Deltaproteobacteria</taxon>
        <taxon>SAR324 cluster</taxon>
    </lineage>
</organism>
<comment type="caution">
    <text evidence="18">The sequence shown here is derived from an EMBL/GenBank/DDBJ whole genome shotgun (WGS) entry which is preliminary data.</text>
</comment>
<dbReference type="Pfam" id="PF00675">
    <property type="entry name" value="Peptidase_M16"/>
    <property type="match status" value="1"/>
</dbReference>
<name>A0A2A4T6L7_9DELT</name>
<dbReference type="InterPro" id="IPR032632">
    <property type="entry name" value="Peptidase_M16_M"/>
</dbReference>
<dbReference type="FunFam" id="3.30.830.10:FF:000004">
    <property type="entry name" value="Putative insulin-degrading enzyme"/>
    <property type="match status" value="1"/>
</dbReference>
<keyword evidence="8" id="KW-0862">Zinc</keyword>
<evidence type="ECO:0000259" key="17">
    <source>
        <dbReference type="Pfam" id="PF22456"/>
    </source>
</evidence>
<evidence type="ECO:0000256" key="12">
    <source>
        <dbReference type="ARBA" id="ARBA00033450"/>
    </source>
</evidence>
<dbReference type="GO" id="GO:0004222">
    <property type="term" value="F:metalloendopeptidase activity"/>
    <property type="evidence" value="ECO:0007669"/>
    <property type="project" value="UniProtKB-EC"/>
</dbReference>
<sequence length="968" mass="111066">MKRFFSQLSIFFGTLIMVTACTTYKAPHNKSLLQSPYDTRDYKSITLGNQLEVLLISDPETDQAAAAMDVRVGQFQDPSDRQGLAHFLEHMLFLGTEKYPNSDEYGRYLSTHGGYSNAYTSHEDTNYFFTVNKDHLDGALDRFSQFFIAPTFDPQFVKREINAVNSEHQKNIKADGRRGYQILRETSNPAHPFHKFGTGNLETLQDNPDDHSLLRNQLIRFYQEHYSANTMKLVILGKESLPELELKAKQYFGAIKNRNLSIQTDSKVPIISAPLPRLISITPIKTTRSLQLMFPLPPQQQYYEFKPVDVLSQLIGDEGQGSILAHFKEKGWATSLSAGSGLGGRTFNFFNIRIGLTKEGVKHINEINRVVFQYIEKIKQADNLESYFDEAKKIAQIDFQFREKESPYGYVSDLAARSHDVKAAHILASRWLYKEFRPDLIENILKRLIPENLQMVLTAPNLVTDKLERWYQAPYGIETISQGDVESWKKGTSDPGLQLPKANPFIPETITFQPQEALGEYPVLIKDNPGSKIWFKQAQKFKVPKGNVKVLLSTPEAYATVEQAAMTRLYTMLLKDSLNEFSYPASVAGLHYSISNSVRGLEINLGGYPENLPLLFERILRASKNLQVDETKFKIFKNQIKERRFNQNLGQAFHRATYEMYYLLSETLWHTDDYLRIIEQIDIEKLRAFIPKLIAHTHIEVLAHGNFSSQEIQRLSSLLEDNFQNPTLQPLQPIEERTLNLPPASAYQYQFGVEDVNSAVQLYYQLGPQTAQQTVLVDLLQQILEKPFYHQLRTIEQLGYLVWSGQRVNNKIDGMFFMIQSSDRAPDYLQARIKLFLSNFRKTLSELPPQEFEKFRASAIAKREEKPKNLAEATQYFWDVIATQKYDFQYREKEIAVLKRVELKEIVALYDNMLLQSETVKEISVQAVGKNHKVSTLEANLITSPSKFKGTLTFYDNPTGSVPLLKSN</sequence>
<evidence type="ECO:0000256" key="1">
    <source>
        <dbReference type="ARBA" id="ARBA00002184"/>
    </source>
</evidence>
<comment type="function">
    <text evidence="1">Endopeptidase that degrades small peptides of less than 7 kDa, such as glucagon and insulin.</text>
</comment>
<dbReference type="InterPro" id="IPR050626">
    <property type="entry name" value="Peptidase_M16"/>
</dbReference>
<evidence type="ECO:0000259" key="16">
    <source>
        <dbReference type="Pfam" id="PF16187"/>
    </source>
</evidence>
<evidence type="ECO:0000256" key="5">
    <source>
        <dbReference type="ARBA" id="ARBA00022670"/>
    </source>
</evidence>